<keyword evidence="2" id="KW-0808">Transferase</keyword>
<dbReference type="PANTHER" id="PTHR32026:SF10">
    <property type="entry name" value="METHYLTRANSFERASE-LIKE PROTEIN 24-RELATED"/>
    <property type="match status" value="1"/>
</dbReference>
<dbReference type="AlphaFoldDB" id="A0A1M6AN55"/>
<dbReference type="Proteomes" id="UP000191240">
    <property type="component" value="Unassembled WGS sequence"/>
</dbReference>
<dbReference type="EMBL" id="FQYW01000004">
    <property type="protein sequence ID" value="SHI37768.1"/>
    <property type="molecule type" value="Genomic_DNA"/>
</dbReference>
<dbReference type="InterPro" id="IPR029063">
    <property type="entry name" value="SAM-dependent_MTases_sf"/>
</dbReference>
<dbReference type="InterPro" id="IPR026913">
    <property type="entry name" value="METTL24"/>
</dbReference>
<evidence type="ECO:0000259" key="1">
    <source>
        <dbReference type="Pfam" id="PF05050"/>
    </source>
</evidence>
<protein>
    <submittedName>
        <fullName evidence="2">Methyltransferase FkbM domain-containing protein</fullName>
    </submittedName>
</protein>
<sequence>MKEFNYALCHMFPFSSIPKNASVVIWGTGNVGSQYYAELVAANYTGDIKWVDSNSVADLNKFVEHNKNSYIVVAMLSEGDRFDVANKLIAAGMDSTYIISDCPNGMVLTPTNVTRVVDLSLNYFNDDLRKNIQRFHELLSIMNVNDCGFIRIGDVNDGGYVMVDDLPGGVAYSIGICNDVSWDLAMSKYGYDIYMYDHTIEDIPERNEKFHFTKQGITGYEETERLKRLATFLKINHHEKMNNMILKMDVEGAEWGVFESMPEKMLSQFAQIVVEFHGMLKFDKLLRYNSILEKINSTHQVVHYHINNCGKVLYINGQPYANTIEVTFVRKQSYSFEEVDINLPRNEDAPNWKEFPEIEIGLWNRKDYYGA</sequence>
<dbReference type="PANTHER" id="PTHR32026">
    <property type="entry name" value="METHYLTRANSFERASE-LIKE PROTEIN 24"/>
    <property type="match status" value="1"/>
</dbReference>
<gene>
    <name evidence="2" type="ORF">SAMN02745671_00440</name>
</gene>
<dbReference type="Gene3D" id="3.40.50.150">
    <property type="entry name" value="Vaccinia Virus protein VP39"/>
    <property type="match status" value="1"/>
</dbReference>
<dbReference type="Pfam" id="PF05050">
    <property type="entry name" value="Methyltransf_21"/>
    <property type="match status" value="1"/>
</dbReference>
<accession>A0A1M6AN55</accession>
<dbReference type="InterPro" id="IPR006342">
    <property type="entry name" value="FkbM_mtfrase"/>
</dbReference>
<organism evidence="2 3">
    <name type="scientific">Anaerovibrio lipolyticus DSM 3074</name>
    <dbReference type="NCBI Taxonomy" id="1120997"/>
    <lineage>
        <taxon>Bacteria</taxon>
        <taxon>Bacillati</taxon>
        <taxon>Bacillota</taxon>
        <taxon>Negativicutes</taxon>
        <taxon>Selenomonadales</taxon>
        <taxon>Selenomonadaceae</taxon>
        <taxon>Anaerovibrio</taxon>
    </lineage>
</organism>
<proteinExistence type="predicted"/>
<dbReference type="GO" id="GO:0032259">
    <property type="term" value="P:methylation"/>
    <property type="evidence" value="ECO:0007669"/>
    <property type="project" value="UniProtKB-KW"/>
</dbReference>
<dbReference type="OrthoDB" id="276699at2"/>
<evidence type="ECO:0000313" key="3">
    <source>
        <dbReference type="Proteomes" id="UP000191240"/>
    </source>
</evidence>
<keyword evidence="2" id="KW-0489">Methyltransferase</keyword>
<name>A0A1M6AN55_9FIRM</name>
<dbReference type="RefSeq" id="WP_159446667.1">
    <property type="nucleotide sequence ID" value="NZ_FQYW01000004.1"/>
</dbReference>
<feature type="domain" description="Methyltransferase FkbM" evidence="1">
    <location>
        <begin position="209"/>
        <end position="297"/>
    </location>
</feature>
<evidence type="ECO:0000313" key="2">
    <source>
        <dbReference type="EMBL" id="SHI37768.1"/>
    </source>
</evidence>
<reference evidence="2 3" key="1">
    <citation type="submission" date="2016-11" db="EMBL/GenBank/DDBJ databases">
        <authorList>
            <person name="Jaros S."/>
            <person name="Januszkiewicz K."/>
            <person name="Wedrychowicz H."/>
        </authorList>
    </citation>
    <scope>NUCLEOTIDE SEQUENCE [LARGE SCALE GENOMIC DNA]</scope>
    <source>
        <strain evidence="2 3">DSM 3074</strain>
    </source>
</reference>
<dbReference type="GO" id="GO:0008168">
    <property type="term" value="F:methyltransferase activity"/>
    <property type="evidence" value="ECO:0007669"/>
    <property type="project" value="UniProtKB-KW"/>
</dbReference>